<dbReference type="InterPro" id="IPR000073">
    <property type="entry name" value="AB_hydrolase_1"/>
</dbReference>
<name>A0ABV5S5C6_9ACTN</name>
<organism evidence="2 3">
    <name type="scientific">Nonomuraea helvata</name>
    <dbReference type="NCBI Taxonomy" id="37484"/>
    <lineage>
        <taxon>Bacteria</taxon>
        <taxon>Bacillati</taxon>
        <taxon>Actinomycetota</taxon>
        <taxon>Actinomycetes</taxon>
        <taxon>Streptosporangiales</taxon>
        <taxon>Streptosporangiaceae</taxon>
        <taxon>Nonomuraea</taxon>
    </lineage>
</organism>
<dbReference type="SUPFAM" id="SSF53474">
    <property type="entry name" value="alpha/beta-Hydrolases"/>
    <property type="match status" value="1"/>
</dbReference>
<dbReference type="PANTHER" id="PTHR43798">
    <property type="entry name" value="MONOACYLGLYCEROL LIPASE"/>
    <property type="match status" value="1"/>
</dbReference>
<evidence type="ECO:0000313" key="2">
    <source>
        <dbReference type="EMBL" id="MFB9626881.1"/>
    </source>
</evidence>
<dbReference type="EMBL" id="JBHMBW010000026">
    <property type="protein sequence ID" value="MFB9626881.1"/>
    <property type="molecule type" value="Genomic_DNA"/>
</dbReference>
<dbReference type="Pfam" id="PF00561">
    <property type="entry name" value="Abhydrolase_1"/>
    <property type="match status" value="1"/>
</dbReference>
<dbReference type="InterPro" id="IPR050266">
    <property type="entry name" value="AB_hydrolase_sf"/>
</dbReference>
<dbReference type="PRINTS" id="PR00111">
    <property type="entry name" value="ABHYDROLASE"/>
</dbReference>
<evidence type="ECO:0000259" key="1">
    <source>
        <dbReference type="Pfam" id="PF00561"/>
    </source>
</evidence>
<keyword evidence="2" id="KW-0378">Hydrolase</keyword>
<dbReference type="Proteomes" id="UP001589532">
    <property type="component" value="Unassembled WGS sequence"/>
</dbReference>
<reference evidence="2 3" key="1">
    <citation type="submission" date="2024-09" db="EMBL/GenBank/DDBJ databases">
        <authorList>
            <person name="Sun Q."/>
            <person name="Mori K."/>
        </authorList>
    </citation>
    <scope>NUCLEOTIDE SEQUENCE [LARGE SCALE GENOMIC DNA]</scope>
    <source>
        <strain evidence="2 3">JCM 3143</strain>
    </source>
</reference>
<keyword evidence="3" id="KW-1185">Reference proteome</keyword>
<feature type="domain" description="AB hydrolase-1" evidence="1">
    <location>
        <begin position="19"/>
        <end position="126"/>
    </location>
</feature>
<sequence>MPHTSSGIYWEEHGQGPLALVMLPGFGASADLMVRIARHLSGFRVLIFDLPGHGQSVRAPADGRLTTLAATLHDAINDTGVDAYCLVGYSLGGAIAVRIALDHPDEVRALVGVVPWNAAGTTAGDEVIAGFDAAYGNVEALTQAVAAISLDPSKTSSLTSSMLTVTEQMWHGWLAGGALTSQADELSEIRVPTCYILGGKDIVVDQAKQLDDVRRIPGGRAVLLSDLGHLCGLERPDVVANEISNFLEPVLKGDADGRPAGTPSA</sequence>
<dbReference type="RefSeq" id="WP_344997970.1">
    <property type="nucleotide sequence ID" value="NZ_BAAAXV010000009.1"/>
</dbReference>
<comment type="caution">
    <text evidence="2">The sequence shown here is derived from an EMBL/GenBank/DDBJ whole genome shotgun (WGS) entry which is preliminary data.</text>
</comment>
<dbReference type="PANTHER" id="PTHR43798:SF33">
    <property type="entry name" value="HYDROLASE, PUTATIVE (AFU_ORTHOLOGUE AFUA_2G14860)-RELATED"/>
    <property type="match status" value="1"/>
</dbReference>
<protein>
    <submittedName>
        <fullName evidence="2">Alpha/beta fold hydrolase</fullName>
    </submittedName>
</protein>
<proteinExistence type="predicted"/>
<dbReference type="GO" id="GO:0016787">
    <property type="term" value="F:hydrolase activity"/>
    <property type="evidence" value="ECO:0007669"/>
    <property type="project" value="UniProtKB-KW"/>
</dbReference>
<dbReference type="InterPro" id="IPR029058">
    <property type="entry name" value="AB_hydrolase_fold"/>
</dbReference>
<gene>
    <name evidence="2" type="ORF">ACFFSA_27670</name>
</gene>
<evidence type="ECO:0000313" key="3">
    <source>
        <dbReference type="Proteomes" id="UP001589532"/>
    </source>
</evidence>
<accession>A0ABV5S5C6</accession>
<dbReference type="Gene3D" id="3.40.50.1820">
    <property type="entry name" value="alpha/beta hydrolase"/>
    <property type="match status" value="1"/>
</dbReference>